<evidence type="ECO:0000313" key="4">
    <source>
        <dbReference type="Proteomes" id="UP000233256"/>
    </source>
</evidence>
<dbReference type="Proteomes" id="UP000233256">
    <property type="component" value="Unassembled WGS sequence"/>
</dbReference>
<dbReference type="InterPro" id="IPR032466">
    <property type="entry name" value="Metal_Hydrolase"/>
</dbReference>
<dbReference type="AlphaFoldDB" id="A0A2N1PMN4"/>
<comment type="caution">
    <text evidence="3">The sequence shown here is derived from an EMBL/GenBank/DDBJ whole genome shotgun (WGS) entry which is preliminary data.</text>
</comment>
<organism evidence="3 4">
    <name type="scientific">Candidatus Wallbacteria bacterium HGW-Wallbacteria-1</name>
    <dbReference type="NCBI Taxonomy" id="2013854"/>
    <lineage>
        <taxon>Bacteria</taxon>
        <taxon>Candidatus Walliibacteriota</taxon>
    </lineage>
</organism>
<reference evidence="3 4" key="1">
    <citation type="journal article" date="2017" name="ISME J.">
        <title>Potential for microbial H2 and metal transformations associated with novel bacteria and archaea in deep terrestrial subsurface sediments.</title>
        <authorList>
            <person name="Hernsdorf A.W."/>
            <person name="Amano Y."/>
            <person name="Miyakawa K."/>
            <person name="Ise K."/>
            <person name="Suzuki Y."/>
            <person name="Anantharaman K."/>
            <person name="Probst A."/>
            <person name="Burstein D."/>
            <person name="Thomas B.C."/>
            <person name="Banfield J.F."/>
        </authorList>
    </citation>
    <scope>NUCLEOTIDE SEQUENCE [LARGE SCALE GENOMIC DNA]</scope>
    <source>
        <strain evidence="3">HGW-Wallbacteria-1</strain>
    </source>
</reference>
<accession>A0A2N1PMN4</accession>
<name>A0A2N1PMN4_9BACT</name>
<feature type="domain" description="Amidohydrolase-related" evidence="2">
    <location>
        <begin position="132"/>
        <end position="315"/>
    </location>
</feature>
<sequence>MTDSFNPLSDAAFDFHVHCRGHLPDMASLAASPAPGPFVGWFSGLVTLDAFMMVGYARVLPGFLYRILAPVTWRAIERRLQMGDVPALERIWKLADVIGGVVCPVEPHLHNADALEAAGRLEDDEDAASSLIVRAVDPCPMKPGFIERLREGRGGGASVLKLHPLSGGYAADGPDIVELVKTAHSLGMSVQIHTGGYPAMFGNSSTDGGIQSLLKLASACDEGHIHMVHANLFEPLPMLSKMISLNHVTFGLSFKDSATIRRMADMVGPSRLLYESDWPMGDPLATRHQVTMAFDSDKSSQRMILFENAMRILDLPGLSDDSVKGDRFANGSDTADGADSER</sequence>
<dbReference type="SUPFAM" id="SSF51556">
    <property type="entry name" value="Metallo-dependent hydrolases"/>
    <property type="match status" value="1"/>
</dbReference>
<dbReference type="Pfam" id="PF04909">
    <property type="entry name" value="Amidohydro_2"/>
    <property type="match status" value="1"/>
</dbReference>
<proteinExistence type="predicted"/>
<feature type="region of interest" description="Disordered" evidence="1">
    <location>
        <begin position="322"/>
        <end position="342"/>
    </location>
</feature>
<dbReference type="EMBL" id="PGXC01000015">
    <property type="protein sequence ID" value="PKK89613.1"/>
    <property type="molecule type" value="Genomic_DNA"/>
</dbReference>
<protein>
    <recommendedName>
        <fullName evidence="2">Amidohydrolase-related domain-containing protein</fullName>
    </recommendedName>
</protein>
<dbReference type="GO" id="GO:0016787">
    <property type="term" value="F:hydrolase activity"/>
    <property type="evidence" value="ECO:0007669"/>
    <property type="project" value="InterPro"/>
</dbReference>
<evidence type="ECO:0000313" key="3">
    <source>
        <dbReference type="EMBL" id="PKK89613.1"/>
    </source>
</evidence>
<dbReference type="Gene3D" id="3.20.20.140">
    <property type="entry name" value="Metal-dependent hydrolases"/>
    <property type="match status" value="1"/>
</dbReference>
<gene>
    <name evidence="3" type="ORF">CVV64_13690</name>
</gene>
<dbReference type="InterPro" id="IPR006680">
    <property type="entry name" value="Amidohydro-rel"/>
</dbReference>
<evidence type="ECO:0000259" key="2">
    <source>
        <dbReference type="Pfam" id="PF04909"/>
    </source>
</evidence>
<evidence type="ECO:0000256" key="1">
    <source>
        <dbReference type="SAM" id="MobiDB-lite"/>
    </source>
</evidence>